<evidence type="ECO:0000313" key="1">
    <source>
        <dbReference type="EMBL" id="ESA21642.1"/>
    </source>
</evidence>
<dbReference type="HOGENOM" id="CLU_2307486_0_0_1"/>
<dbReference type="InterPro" id="IPR036397">
    <property type="entry name" value="RNaseH_sf"/>
</dbReference>
<dbReference type="EMBL" id="KI276237">
    <property type="protein sequence ID" value="ESA21642.1"/>
    <property type="molecule type" value="Genomic_DNA"/>
</dbReference>
<dbReference type="SUPFAM" id="SSF53098">
    <property type="entry name" value="Ribonuclease H-like"/>
    <property type="match status" value="1"/>
</dbReference>
<protein>
    <submittedName>
        <fullName evidence="1">Uncharacterized protein</fullName>
    </submittedName>
</protein>
<name>U9UPL4_RHIID</name>
<reference evidence="1" key="1">
    <citation type="submission" date="2013-07" db="EMBL/GenBank/DDBJ databases">
        <title>The genome of an arbuscular mycorrhizal fungus provides insights into the evolution of the oldest plant symbiosis.</title>
        <authorList>
            <consortium name="DOE Joint Genome Institute"/>
            <person name="Tisserant E."/>
            <person name="Malbreil M."/>
            <person name="Kuo A."/>
            <person name="Kohler A."/>
            <person name="Symeonidi A."/>
            <person name="Balestrini R."/>
            <person name="Charron P."/>
            <person name="Duensing N."/>
            <person name="Frei-dit-Frey N."/>
            <person name="Gianinazzi-Pearson V."/>
            <person name="Gilbert B."/>
            <person name="Handa Y."/>
            <person name="Hijri M."/>
            <person name="Kaul R."/>
            <person name="Kawaguchi M."/>
            <person name="Krajinski F."/>
            <person name="Lammers P."/>
            <person name="Lapierre D."/>
            <person name="Masclaux F.G."/>
            <person name="Murat C."/>
            <person name="Morin E."/>
            <person name="Ndikumana S."/>
            <person name="Pagni M."/>
            <person name="Petitpierre D."/>
            <person name="Requena N."/>
            <person name="Rosikiewicz P."/>
            <person name="Riley R."/>
            <person name="Saito K."/>
            <person name="San Clemente H."/>
            <person name="Shapiro H."/>
            <person name="van Tuinen D."/>
            <person name="Becard G."/>
            <person name="Bonfante P."/>
            <person name="Paszkowski U."/>
            <person name="Shachar-Hill Y."/>
            <person name="Young J.P."/>
            <person name="Sanders I.R."/>
            <person name="Henrissat B."/>
            <person name="Rensing S.A."/>
            <person name="Grigoriev I.V."/>
            <person name="Corradi N."/>
            <person name="Roux C."/>
            <person name="Martin F."/>
        </authorList>
    </citation>
    <scope>NUCLEOTIDE SEQUENCE</scope>
    <source>
        <strain evidence="1">DAOM 197198</strain>
    </source>
</reference>
<gene>
    <name evidence="1" type="ORF">GLOINDRAFT_91772</name>
</gene>
<dbReference type="GO" id="GO:0003676">
    <property type="term" value="F:nucleic acid binding"/>
    <property type="evidence" value="ECO:0007669"/>
    <property type="project" value="InterPro"/>
</dbReference>
<dbReference type="AlphaFoldDB" id="U9UPL4"/>
<sequence>MGFGWAEVSDKFLPPIIYNGETVFYPSSYINCPFNMFKRQYCEYLLHRFSKFNFQKVKAHSGIHFNQLADELAKQGLDIPPISTNPKFLPDAHMGLVRPH</sequence>
<dbReference type="InterPro" id="IPR012337">
    <property type="entry name" value="RNaseH-like_sf"/>
</dbReference>
<organism evidence="1">
    <name type="scientific">Rhizophagus irregularis (strain DAOM 181602 / DAOM 197198 / MUCL 43194)</name>
    <name type="common">Arbuscular mycorrhizal fungus</name>
    <name type="synonym">Glomus intraradices</name>
    <dbReference type="NCBI Taxonomy" id="747089"/>
    <lineage>
        <taxon>Eukaryota</taxon>
        <taxon>Fungi</taxon>
        <taxon>Fungi incertae sedis</taxon>
        <taxon>Mucoromycota</taxon>
        <taxon>Glomeromycotina</taxon>
        <taxon>Glomeromycetes</taxon>
        <taxon>Glomerales</taxon>
        <taxon>Glomeraceae</taxon>
        <taxon>Rhizophagus</taxon>
    </lineage>
</organism>
<proteinExistence type="predicted"/>
<accession>U9UPL4</accession>
<dbReference type="Gene3D" id="3.30.420.10">
    <property type="entry name" value="Ribonuclease H-like superfamily/Ribonuclease H"/>
    <property type="match status" value="1"/>
</dbReference>